<keyword evidence="1" id="KW-1133">Transmembrane helix</keyword>
<keyword evidence="1" id="KW-0472">Membrane</keyword>
<protein>
    <submittedName>
        <fullName evidence="2">Uncharacterized protein</fullName>
    </submittedName>
</protein>
<dbReference type="OrthoDB" id="676979at2759"/>
<feature type="transmembrane region" description="Helical" evidence="1">
    <location>
        <begin position="148"/>
        <end position="173"/>
    </location>
</feature>
<dbReference type="Proteomes" id="UP000270094">
    <property type="component" value="Unassembled WGS sequence"/>
</dbReference>
<proteinExistence type="predicted"/>
<keyword evidence="3" id="KW-1185">Reference proteome</keyword>
<evidence type="ECO:0000313" key="3">
    <source>
        <dbReference type="Proteomes" id="UP000270094"/>
    </source>
</evidence>
<evidence type="ECO:0000256" key="1">
    <source>
        <dbReference type="SAM" id="Phobius"/>
    </source>
</evidence>
<gene>
    <name evidence="2" type="ORF">SVUK_LOCUS2607</name>
</gene>
<organism evidence="2 3">
    <name type="scientific">Strongylus vulgaris</name>
    <name type="common">Blood worm</name>
    <dbReference type="NCBI Taxonomy" id="40348"/>
    <lineage>
        <taxon>Eukaryota</taxon>
        <taxon>Metazoa</taxon>
        <taxon>Ecdysozoa</taxon>
        <taxon>Nematoda</taxon>
        <taxon>Chromadorea</taxon>
        <taxon>Rhabditida</taxon>
        <taxon>Rhabditina</taxon>
        <taxon>Rhabditomorpha</taxon>
        <taxon>Strongyloidea</taxon>
        <taxon>Strongylidae</taxon>
        <taxon>Strongylus</taxon>
    </lineage>
</organism>
<dbReference type="AlphaFoldDB" id="A0A3P7IL27"/>
<accession>A0A3P7IL27</accession>
<sequence>MNSLPNTELITCGASTSLSVCSLSISPRCSRNTLAHSAESTRTRTYTHTAAATEEKECQQKRTRGFVNEEAALKVRGSRTFPEQSSQLANDVGSPNAWQCVCGEEWLGEWLEKAGDSDVGDGVLGCLATAARRCAVDPQLEKDEARSAWVTVTASVLAAISLLILIAIAFLYISDGKQRVVLMRPLSRRTNSDLHKLIADIDPLIARDMPPRKATTGDKKRVRFEDN</sequence>
<dbReference type="EMBL" id="UYYB01006011">
    <property type="protein sequence ID" value="VDM67609.1"/>
    <property type="molecule type" value="Genomic_DNA"/>
</dbReference>
<reference evidence="2 3" key="1">
    <citation type="submission" date="2018-11" db="EMBL/GenBank/DDBJ databases">
        <authorList>
            <consortium name="Pathogen Informatics"/>
        </authorList>
    </citation>
    <scope>NUCLEOTIDE SEQUENCE [LARGE SCALE GENOMIC DNA]</scope>
</reference>
<name>A0A3P7IL27_STRVU</name>
<keyword evidence="1" id="KW-0812">Transmembrane</keyword>
<evidence type="ECO:0000313" key="2">
    <source>
        <dbReference type="EMBL" id="VDM67609.1"/>
    </source>
</evidence>